<feature type="non-terminal residue" evidence="1">
    <location>
        <position position="224"/>
    </location>
</feature>
<dbReference type="Gene3D" id="3.40.50.300">
    <property type="entry name" value="P-loop containing nucleotide triphosphate hydrolases"/>
    <property type="match status" value="1"/>
</dbReference>
<gene>
    <name evidence="1" type="ORF">S03H2_09359</name>
</gene>
<comment type="caution">
    <text evidence="1">The sequence shown here is derived from an EMBL/GenBank/DDBJ whole genome shotgun (WGS) entry which is preliminary data.</text>
</comment>
<organism evidence="1">
    <name type="scientific">marine sediment metagenome</name>
    <dbReference type="NCBI Taxonomy" id="412755"/>
    <lineage>
        <taxon>unclassified sequences</taxon>
        <taxon>metagenomes</taxon>
        <taxon>ecological metagenomes</taxon>
    </lineage>
</organism>
<dbReference type="EMBL" id="BARU01004737">
    <property type="protein sequence ID" value="GAH23302.1"/>
    <property type="molecule type" value="Genomic_DNA"/>
</dbReference>
<dbReference type="AlphaFoldDB" id="X1DT14"/>
<sequence length="224" mass="26408">MSSLESPLQENYVLKKKICVLGGVEDYKDEFQKELSSNALPIENKRNIGVNISKIEFSFKKNEKFEFLLWNIDCRQQRAYLRTIFYNGAEAIIILISETKVDQIIHYLNEIQARLPSVALVFCIILEQFTKEEIIYRHFKNEDFNSIIKSNNIQINEIFEPTDILDQICSTFLKKDKYKELDNSYIIDFIPLNLLFVHSDVSDDCNDYYEPETRNTKIIHQINT</sequence>
<evidence type="ECO:0000313" key="1">
    <source>
        <dbReference type="EMBL" id="GAH23302.1"/>
    </source>
</evidence>
<protein>
    <submittedName>
        <fullName evidence="1">Uncharacterized protein</fullName>
    </submittedName>
</protein>
<dbReference type="InterPro" id="IPR027417">
    <property type="entry name" value="P-loop_NTPase"/>
</dbReference>
<proteinExistence type="predicted"/>
<name>X1DT14_9ZZZZ</name>
<accession>X1DT14</accession>
<dbReference type="SUPFAM" id="SSF52540">
    <property type="entry name" value="P-loop containing nucleoside triphosphate hydrolases"/>
    <property type="match status" value="1"/>
</dbReference>
<reference evidence="1" key="1">
    <citation type="journal article" date="2014" name="Front. Microbiol.">
        <title>High frequency of phylogenetically diverse reductive dehalogenase-homologous genes in deep subseafloor sedimentary metagenomes.</title>
        <authorList>
            <person name="Kawai M."/>
            <person name="Futagami T."/>
            <person name="Toyoda A."/>
            <person name="Takaki Y."/>
            <person name="Nishi S."/>
            <person name="Hori S."/>
            <person name="Arai W."/>
            <person name="Tsubouchi T."/>
            <person name="Morono Y."/>
            <person name="Uchiyama I."/>
            <person name="Ito T."/>
            <person name="Fujiyama A."/>
            <person name="Inagaki F."/>
            <person name="Takami H."/>
        </authorList>
    </citation>
    <scope>NUCLEOTIDE SEQUENCE</scope>
    <source>
        <strain evidence="1">Expedition CK06-06</strain>
    </source>
</reference>